<dbReference type="Pfam" id="PF01066">
    <property type="entry name" value="CDP-OH_P_transf"/>
    <property type="match status" value="1"/>
</dbReference>
<comment type="similarity">
    <text evidence="4 17">Belongs to the CDP-alcohol phosphatidyltransferase class-I family.</text>
</comment>
<dbReference type="PANTHER" id="PTHR14269:SF62">
    <property type="entry name" value="CDP-DIACYLGLYCEROL--GLYCEROL-3-PHOSPHATE 3-PHOSPHATIDYLTRANSFERASE 1, CHLOROPLASTIC"/>
    <property type="match status" value="1"/>
</dbReference>
<evidence type="ECO:0000256" key="1">
    <source>
        <dbReference type="ARBA" id="ARBA00003973"/>
    </source>
</evidence>
<evidence type="ECO:0000256" key="11">
    <source>
        <dbReference type="ARBA" id="ARBA00023098"/>
    </source>
</evidence>
<evidence type="ECO:0000256" key="2">
    <source>
        <dbReference type="ARBA" id="ARBA00004141"/>
    </source>
</evidence>
<evidence type="ECO:0000256" key="12">
    <source>
        <dbReference type="ARBA" id="ARBA00023136"/>
    </source>
</evidence>
<evidence type="ECO:0000256" key="8">
    <source>
        <dbReference type="ARBA" id="ARBA00022679"/>
    </source>
</evidence>
<dbReference type="InterPro" id="IPR000462">
    <property type="entry name" value="CDP-OH_P_trans"/>
</dbReference>
<reference evidence="19" key="2">
    <citation type="submission" date="2023-06" db="EMBL/GenBank/DDBJ databases">
        <authorList>
            <person name="Zeman M."/>
            <person name="Kubasova T."/>
            <person name="Jahodarova E."/>
            <person name="Nykrynova M."/>
            <person name="Rychlik I."/>
        </authorList>
    </citation>
    <scope>NUCLEOTIDE SEQUENCE</scope>
    <source>
        <strain evidence="19">ET39</strain>
    </source>
</reference>
<keyword evidence="11" id="KW-0443">Lipid metabolism</keyword>
<dbReference type="InterPro" id="IPR004570">
    <property type="entry name" value="Phosphatidylglycerol_P_synth"/>
</dbReference>
<evidence type="ECO:0000256" key="17">
    <source>
        <dbReference type="RuleBase" id="RU003750"/>
    </source>
</evidence>
<dbReference type="RefSeq" id="WP_289606899.1">
    <property type="nucleotide sequence ID" value="NZ_JAUDCG010000006.1"/>
</dbReference>
<dbReference type="GO" id="GO:0016740">
    <property type="term" value="F:transferase activity"/>
    <property type="evidence" value="ECO:0007669"/>
    <property type="project" value="UniProtKB-KW"/>
</dbReference>
<evidence type="ECO:0000256" key="10">
    <source>
        <dbReference type="ARBA" id="ARBA00022989"/>
    </source>
</evidence>
<dbReference type="EMBL" id="JAUDCG010000006">
    <property type="protein sequence ID" value="MDM8156429.1"/>
    <property type="molecule type" value="Genomic_DNA"/>
</dbReference>
<comment type="subcellular location">
    <subcellularLocation>
        <location evidence="2">Membrane</location>
        <topology evidence="2">Multi-pass membrane protein</topology>
    </subcellularLocation>
</comment>
<dbReference type="InterPro" id="IPR048254">
    <property type="entry name" value="CDP_ALCOHOL_P_TRANSF_CS"/>
</dbReference>
<keyword evidence="13" id="KW-0594">Phospholipid biosynthesis</keyword>
<feature type="transmembrane region" description="Helical" evidence="18">
    <location>
        <begin position="124"/>
        <end position="146"/>
    </location>
</feature>
<proteinExistence type="inferred from homology"/>
<keyword evidence="14" id="KW-1208">Phospholipid metabolism</keyword>
<comment type="catalytic activity">
    <reaction evidence="16">
        <text>a CDP-1,2-diacyl-sn-glycerol + sn-glycerol 3-phosphate = a 1,2-diacyl-sn-glycero-3-phospho-(1'-sn-glycero-3'-phosphate) + CMP + H(+)</text>
        <dbReference type="Rhea" id="RHEA:12593"/>
        <dbReference type="ChEBI" id="CHEBI:15378"/>
        <dbReference type="ChEBI" id="CHEBI:57597"/>
        <dbReference type="ChEBI" id="CHEBI:58332"/>
        <dbReference type="ChEBI" id="CHEBI:60110"/>
        <dbReference type="ChEBI" id="CHEBI:60377"/>
        <dbReference type="EC" id="2.7.8.5"/>
    </reaction>
</comment>
<dbReference type="Proteomes" id="UP001529340">
    <property type="component" value="Unassembled WGS sequence"/>
</dbReference>
<evidence type="ECO:0000313" key="20">
    <source>
        <dbReference type="Proteomes" id="UP001529340"/>
    </source>
</evidence>
<dbReference type="InterPro" id="IPR050324">
    <property type="entry name" value="CDP-alcohol_PTase-I"/>
</dbReference>
<evidence type="ECO:0000256" key="4">
    <source>
        <dbReference type="ARBA" id="ARBA00010441"/>
    </source>
</evidence>
<feature type="transmembrane region" description="Helical" evidence="18">
    <location>
        <begin position="152"/>
        <end position="172"/>
    </location>
</feature>
<feature type="transmembrane region" description="Helical" evidence="18">
    <location>
        <begin position="6"/>
        <end position="25"/>
    </location>
</feature>
<keyword evidence="7" id="KW-0444">Lipid biosynthesis</keyword>
<evidence type="ECO:0000256" key="13">
    <source>
        <dbReference type="ARBA" id="ARBA00023209"/>
    </source>
</evidence>
<comment type="function">
    <text evidence="1">This protein catalyzes the committed step to the synthesis of the acidic phospholipids.</text>
</comment>
<evidence type="ECO:0000256" key="14">
    <source>
        <dbReference type="ARBA" id="ARBA00023264"/>
    </source>
</evidence>
<dbReference type="PANTHER" id="PTHR14269">
    <property type="entry name" value="CDP-DIACYLGLYCEROL--GLYCEROL-3-PHOSPHATE 3-PHOSPHATIDYLTRANSFERASE-RELATED"/>
    <property type="match status" value="1"/>
</dbReference>
<keyword evidence="8 17" id="KW-0808">Transferase</keyword>
<reference evidence="19" key="1">
    <citation type="submission" date="2023-06" db="EMBL/GenBank/DDBJ databases">
        <title>Identification and characterization of horizontal gene transfer across gut microbiota members of farm animals based on homology search.</title>
        <authorList>
            <person name="Schwarzerova J."/>
            <person name="Nykrynova M."/>
            <person name="Jureckova K."/>
            <person name="Cejkova D."/>
            <person name="Rychlik I."/>
        </authorList>
    </citation>
    <scope>NUCLEOTIDE SEQUENCE</scope>
    <source>
        <strain evidence="19">ET39</strain>
    </source>
</reference>
<keyword evidence="20" id="KW-1185">Reference proteome</keyword>
<sequence>MKFRQLFAIPNLLCYLRIALIPYFVVTYLHAQEAIDYLYTALILAVMEITDFLDGFIARRYHMVTEIGKIIDPIADKLLQLTLLVLLIYQYPLAVGVLVLFLIKETSMTICGLVSIRKKCRLDGALWCGKVATTVFYICMVLLILFPSIGQLLADILLLVTAAFLIYSFIVYMKTYYQMLKKEDHD</sequence>
<evidence type="ECO:0000313" key="19">
    <source>
        <dbReference type="EMBL" id="MDM8156429.1"/>
    </source>
</evidence>
<comment type="caution">
    <text evidence="19">The sequence shown here is derived from an EMBL/GenBank/DDBJ whole genome shotgun (WGS) entry which is preliminary data.</text>
</comment>
<accession>A0ABT7U9Y9</accession>
<evidence type="ECO:0000256" key="6">
    <source>
        <dbReference type="ARBA" id="ARBA00014944"/>
    </source>
</evidence>
<evidence type="ECO:0000256" key="15">
    <source>
        <dbReference type="ARBA" id="ARBA00033018"/>
    </source>
</evidence>
<evidence type="ECO:0000256" key="9">
    <source>
        <dbReference type="ARBA" id="ARBA00022692"/>
    </source>
</evidence>
<evidence type="ECO:0000256" key="18">
    <source>
        <dbReference type="SAM" id="Phobius"/>
    </source>
</evidence>
<protein>
    <recommendedName>
        <fullName evidence="6">CDP-diacylglycerol--glycerol-3-phosphate 3-phosphatidyltransferase</fullName>
        <ecNumber evidence="5">2.7.8.5</ecNumber>
    </recommendedName>
    <alternativeName>
        <fullName evidence="15">Phosphatidylglycerophosphate synthase</fullName>
    </alternativeName>
</protein>
<name>A0ABT7U9Y9_9FIRM</name>
<evidence type="ECO:0000256" key="5">
    <source>
        <dbReference type="ARBA" id="ARBA00013170"/>
    </source>
</evidence>
<dbReference type="PROSITE" id="PS00379">
    <property type="entry name" value="CDP_ALCOHOL_P_TRANSF"/>
    <property type="match status" value="1"/>
</dbReference>
<feature type="transmembrane region" description="Helical" evidence="18">
    <location>
        <begin position="78"/>
        <end position="103"/>
    </location>
</feature>
<evidence type="ECO:0000256" key="16">
    <source>
        <dbReference type="ARBA" id="ARBA00048586"/>
    </source>
</evidence>
<comment type="pathway">
    <text evidence="3">Phospholipid metabolism; phosphatidylglycerol biosynthesis; phosphatidylglycerol from CDP-diacylglycerol: step 1/2.</text>
</comment>
<dbReference type="Gene3D" id="1.20.120.1760">
    <property type="match status" value="1"/>
</dbReference>
<keyword evidence="10 18" id="KW-1133">Transmembrane helix</keyword>
<keyword evidence="12 18" id="KW-0472">Membrane</keyword>
<organism evidence="19 20">
    <name type="scientific">Amedibacillus dolichus</name>
    <dbReference type="NCBI Taxonomy" id="31971"/>
    <lineage>
        <taxon>Bacteria</taxon>
        <taxon>Bacillati</taxon>
        <taxon>Bacillota</taxon>
        <taxon>Erysipelotrichia</taxon>
        <taxon>Erysipelotrichales</taxon>
        <taxon>Erysipelotrichaceae</taxon>
        <taxon>Amedibacillus</taxon>
    </lineage>
</organism>
<gene>
    <name evidence="19" type="ORF">QUV96_02110</name>
</gene>
<evidence type="ECO:0000256" key="3">
    <source>
        <dbReference type="ARBA" id="ARBA00005042"/>
    </source>
</evidence>
<dbReference type="PIRSF" id="PIRSF000847">
    <property type="entry name" value="Phos_ph_gly_syn"/>
    <property type="match status" value="1"/>
</dbReference>
<evidence type="ECO:0000256" key="7">
    <source>
        <dbReference type="ARBA" id="ARBA00022516"/>
    </source>
</evidence>
<dbReference type="EC" id="2.7.8.5" evidence="5"/>
<keyword evidence="9 18" id="KW-0812">Transmembrane</keyword>
<dbReference type="InterPro" id="IPR043130">
    <property type="entry name" value="CDP-OH_PTrfase_TM_dom"/>
</dbReference>